<dbReference type="AlphaFoldDB" id="A0A1S3UBC2"/>
<evidence type="ECO:0000313" key="2">
    <source>
        <dbReference type="Proteomes" id="UP000087766"/>
    </source>
</evidence>
<accession>A0A1S3UBC2</accession>
<dbReference type="InterPro" id="IPR056924">
    <property type="entry name" value="SH3_Tf2-1"/>
</dbReference>
<name>A0A1S3UBC2_VIGRR</name>
<organism evidence="2 3">
    <name type="scientific">Vigna radiata var. radiata</name>
    <name type="common">Mung bean</name>
    <name type="synonym">Phaseolus aureus</name>
    <dbReference type="NCBI Taxonomy" id="3916"/>
    <lineage>
        <taxon>Eukaryota</taxon>
        <taxon>Viridiplantae</taxon>
        <taxon>Streptophyta</taxon>
        <taxon>Embryophyta</taxon>
        <taxon>Tracheophyta</taxon>
        <taxon>Spermatophyta</taxon>
        <taxon>Magnoliopsida</taxon>
        <taxon>eudicotyledons</taxon>
        <taxon>Gunneridae</taxon>
        <taxon>Pentapetalae</taxon>
        <taxon>rosids</taxon>
        <taxon>fabids</taxon>
        <taxon>Fabales</taxon>
        <taxon>Fabaceae</taxon>
        <taxon>Papilionoideae</taxon>
        <taxon>50 kb inversion clade</taxon>
        <taxon>NPAAA clade</taxon>
        <taxon>indigoferoid/millettioid clade</taxon>
        <taxon>Phaseoleae</taxon>
        <taxon>Vigna</taxon>
    </lineage>
</organism>
<protein>
    <submittedName>
        <fullName evidence="3">Uncharacterized protein LOC106763668</fullName>
    </submittedName>
</protein>
<dbReference type="Pfam" id="PF24626">
    <property type="entry name" value="SH3_Tf2-1"/>
    <property type="match status" value="1"/>
</dbReference>
<reference evidence="3" key="2">
    <citation type="submission" date="2025-08" db="UniProtKB">
        <authorList>
            <consortium name="RefSeq"/>
        </authorList>
    </citation>
    <scope>IDENTIFICATION</scope>
    <source>
        <tissue evidence="3">Leaf</tissue>
    </source>
</reference>
<proteinExistence type="predicted"/>
<feature type="domain" description="Tf2-1-like SH3-like" evidence="1">
    <location>
        <begin position="23"/>
        <end position="67"/>
    </location>
</feature>
<keyword evidence="2" id="KW-1185">Reference proteome</keyword>
<dbReference type="PANTHER" id="PTHR46148">
    <property type="entry name" value="CHROMO DOMAIN-CONTAINING PROTEIN"/>
    <property type="match status" value="1"/>
</dbReference>
<evidence type="ECO:0000313" key="3">
    <source>
        <dbReference type="RefSeq" id="XP_014503321.1"/>
    </source>
</evidence>
<dbReference type="RefSeq" id="XP_014503321.1">
    <property type="nucleotide sequence ID" value="XM_014647835.1"/>
</dbReference>
<dbReference type="Proteomes" id="UP000087766">
    <property type="component" value="Chromosome 6"/>
</dbReference>
<dbReference type="PANTHER" id="PTHR46148:SF60">
    <property type="entry name" value="CHROMO DOMAIN-CONTAINING PROTEIN"/>
    <property type="match status" value="1"/>
</dbReference>
<dbReference type="OrthoDB" id="1600023at2759"/>
<gene>
    <name evidence="3" type="primary">LOC106763668</name>
</gene>
<evidence type="ECO:0000259" key="1">
    <source>
        <dbReference type="Pfam" id="PF24626"/>
    </source>
</evidence>
<dbReference type="KEGG" id="vra:106763668"/>
<dbReference type="GeneID" id="106763668"/>
<reference evidence="2" key="1">
    <citation type="journal article" date="2014" name="Nat. Commun.">
        <title>Genome sequence of mungbean and insights into evolution within Vigna species.</title>
        <authorList>
            <person name="Kang Y.J."/>
            <person name="Kim S.K."/>
            <person name="Kim M.Y."/>
            <person name="Lestari P."/>
            <person name="Kim K.H."/>
            <person name="Ha B.K."/>
            <person name="Jun T.H."/>
            <person name="Hwang W.J."/>
            <person name="Lee T."/>
            <person name="Lee J."/>
            <person name="Shim S."/>
            <person name="Yoon M.Y."/>
            <person name="Jang Y.E."/>
            <person name="Han K.S."/>
            <person name="Taeprayoon P."/>
            <person name="Yoon N."/>
            <person name="Somta P."/>
            <person name="Tanya P."/>
            <person name="Kim K.S."/>
            <person name="Gwag J.G."/>
            <person name="Moon J.K."/>
            <person name="Lee Y.H."/>
            <person name="Park B.S."/>
            <person name="Bombarely A."/>
            <person name="Doyle J.J."/>
            <person name="Jackson S.A."/>
            <person name="Schafleitner R."/>
            <person name="Srinives P."/>
            <person name="Varshney R.K."/>
            <person name="Lee S.H."/>
        </authorList>
    </citation>
    <scope>NUCLEOTIDE SEQUENCE [LARGE SCALE GENOMIC DNA]</scope>
    <source>
        <strain evidence="2">cv. VC1973A</strain>
    </source>
</reference>
<sequence>MRAIQSRHKSYADKRRPLEFETGDHVFLWVTPITEVGRAIKLKKLSPKFLGLYEILRRIGPVAYELRKYVPNATHVLEVDDIQVREELTLDIRPLQVLDEQTKNLRGKNIRMIKVLWNEGTQEMTWELEST</sequence>